<keyword evidence="5" id="KW-1185">Reference proteome</keyword>
<feature type="coiled-coil region" evidence="1">
    <location>
        <begin position="697"/>
        <end position="738"/>
    </location>
</feature>
<feature type="compositionally biased region" description="Polar residues" evidence="2">
    <location>
        <begin position="242"/>
        <end position="254"/>
    </location>
</feature>
<evidence type="ECO:0000313" key="4">
    <source>
        <dbReference type="EMBL" id="CAK9211807.1"/>
    </source>
</evidence>
<dbReference type="EMBL" id="OZ019910">
    <property type="protein sequence ID" value="CAK9211807.1"/>
    <property type="molecule type" value="Genomic_DNA"/>
</dbReference>
<organism evidence="4 5">
    <name type="scientific">Sphagnum troendelagicum</name>
    <dbReference type="NCBI Taxonomy" id="128251"/>
    <lineage>
        <taxon>Eukaryota</taxon>
        <taxon>Viridiplantae</taxon>
        <taxon>Streptophyta</taxon>
        <taxon>Embryophyta</taxon>
        <taxon>Bryophyta</taxon>
        <taxon>Sphagnophytina</taxon>
        <taxon>Sphagnopsida</taxon>
        <taxon>Sphagnales</taxon>
        <taxon>Sphagnaceae</taxon>
        <taxon>Sphagnum</taxon>
    </lineage>
</organism>
<feature type="compositionally biased region" description="Polar residues" evidence="2">
    <location>
        <begin position="165"/>
        <end position="174"/>
    </location>
</feature>
<evidence type="ECO:0000256" key="2">
    <source>
        <dbReference type="SAM" id="MobiDB-lite"/>
    </source>
</evidence>
<feature type="coiled-coil region" evidence="1">
    <location>
        <begin position="774"/>
        <end position="840"/>
    </location>
</feature>
<dbReference type="InterPro" id="IPR001119">
    <property type="entry name" value="SLH_dom"/>
</dbReference>
<feature type="compositionally biased region" description="Acidic residues" evidence="2">
    <location>
        <begin position="187"/>
        <end position="196"/>
    </location>
</feature>
<feature type="region of interest" description="Disordered" evidence="2">
    <location>
        <begin position="56"/>
        <end position="104"/>
    </location>
</feature>
<keyword evidence="1" id="KW-0175">Coiled coil</keyword>
<proteinExistence type="predicted"/>
<feature type="domain" description="SLH" evidence="3">
    <location>
        <begin position="522"/>
        <end position="597"/>
    </location>
</feature>
<dbReference type="Proteomes" id="UP001497512">
    <property type="component" value="Chromosome 18"/>
</dbReference>
<feature type="region of interest" description="Disordered" evidence="2">
    <location>
        <begin position="155"/>
        <end position="368"/>
    </location>
</feature>
<feature type="compositionally biased region" description="Basic and acidic residues" evidence="2">
    <location>
        <begin position="407"/>
        <end position="422"/>
    </location>
</feature>
<gene>
    <name evidence="4" type="ORF">CSSPTR1EN2_LOCUS11037</name>
</gene>
<protein>
    <recommendedName>
        <fullName evidence="3">SLH domain-containing protein</fullName>
    </recommendedName>
</protein>
<evidence type="ECO:0000259" key="3">
    <source>
        <dbReference type="PROSITE" id="PS51272"/>
    </source>
</evidence>
<feature type="compositionally biased region" description="Polar residues" evidence="2">
    <location>
        <begin position="270"/>
        <end position="292"/>
    </location>
</feature>
<dbReference type="PANTHER" id="PTHR33740:SF3">
    <property type="entry name" value="GPI-ANCHORED ADHESIN-LIKE PROTEIN"/>
    <property type="match status" value="1"/>
</dbReference>
<feature type="compositionally biased region" description="Low complexity" evidence="2">
    <location>
        <begin position="328"/>
        <end position="342"/>
    </location>
</feature>
<accession>A0ABP0U4S8</accession>
<name>A0ABP0U4S8_9BRYO</name>
<feature type="compositionally biased region" description="Basic and acidic residues" evidence="2">
    <location>
        <begin position="56"/>
        <end position="71"/>
    </location>
</feature>
<dbReference type="PROSITE" id="PS51272">
    <property type="entry name" value="SLH"/>
    <property type="match status" value="1"/>
</dbReference>
<feature type="region of interest" description="Disordered" evidence="2">
    <location>
        <begin position="399"/>
        <end position="426"/>
    </location>
</feature>
<feature type="compositionally biased region" description="Polar residues" evidence="2">
    <location>
        <begin position="305"/>
        <end position="322"/>
    </location>
</feature>
<dbReference type="PANTHER" id="PTHR33740">
    <property type="entry name" value="GPI-ANCHORED ADHESIN-LIKE PROTEIN"/>
    <property type="match status" value="1"/>
</dbReference>
<evidence type="ECO:0000313" key="5">
    <source>
        <dbReference type="Proteomes" id="UP001497512"/>
    </source>
</evidence>
<sequence>MAFGMKSLPTSLCLTHKPLYLGLYHSPSIRLAGFHSNVGAPPMQCPAVQCTAKKEDSDTLLQEEKPHHKEVVTNPSWSSNPDTPATAPSPTPPEGFAGWPPADSDPQGSWKVGLLQVGAGFVLALGFSVAAFAAYSRYGAKRQLDLGPFTTQQQQASIAGESESVDASSNKGTIQESLEEESKQDLQEEEVSESAVEEAASQPEIKPVEDQFLDSNEKIPALSSDGDKGVLSKDASNDVDNEQNPSEANINVVTQEIEKGAEKTSAAVESATTSPEKQQLPSENPLPSSSFETGAVSRVDVPASKTEQSGNLEGDVISSQVADLQKPSDISSSTVSSKVNDSQAGVQELGQPEEVNPGAGPVTTGEWHQLVNEPAASGNPEVDTSVPEDLQRDMNEEANSGAVSLADESKYDAKSKSTKDDQTFSGTALPQSAPVYITAPLSAAAASAQSRPGKVVVPAVVDQMQQHALEALQALKVMDPEILAGDICTRREYARWLIASSSRLTRSTAHKVFPAMYIENVTQHAFDDVSAEDPDFAFIQGLAEAGLISSNLSKTGVEGNGTNTGVLFEPDSPLSRQDLVSWKVALDRRELLSVNKEGLQKASGFVDVDQIHEDAWPALMADLTAEEPSIIASAFGFTRRFQPEKPTTKGQAAVALASGEAAENVSEELARLEAEALADKAVAADIAMEVRAQRDINGQFSEELQAEKAKREQAEKLIEEVRAELQKAKTERDEERYAVMKDRATLDSEKELLTVLRQQVDEQLQAFSGLRVEVAVEKERLEKLRVEREEELKEISNYKRELEVERRALTLVRSWAEDEAKQAQAQGQALEEARKRWENQGLEVDTTQDKDDNPEQTKDIRMELENLFQQVTQQPQQEDAVGEDFKSQVNYSIIRSWQATTGVFSGLFHKVASFLKELGMKVQQLQQNVISSAGERAQHIQEAVAAMSTSVVEGSKRLADNCKGEAEKFAHRFKHE</sequence>
<evidence type="ECO:0000256" key="1">
    <source>
        <dbReference type="SAM" id="Coils"/>
    </source>
</evidence>
<reference evidence="4" key="1">
    <citation type="submission" date="2024-02" db="EMBL/GenBank/DDBJ databases">
        <authorList>
            <consortium name="ELIXIR-Norway"/>
            <consortium name="Elixir Norway"/>
        </authorList>
    </citation>
    <scope>NUCLEOTIDE SEQUENCE</scope>
</reference>